<organism evidence="2">
    <name type="scientific">Candidatus Heimdallarchaeum aukensis</name>
    <dbReference type="NCBI Taxonomy" id="2876573"/>
    <lineage>
        <taxon>Archaea</taxon>
        <taxon>Promethearchaeati</taxon>
        <taxon>Candidatus Heimdallarchaeota</taxon>
        <taxon>Candidatus Heimdallarchaeia (ex Rinke et al. 2021) (nom. nud.)</taxon>
        <taxon>Candidatus Heimdallarchaeales</taxon>
        <taxon>Candidatus Heimdallarchaeaceae</taxon>
        <taxon>Candidatus Heimdallarchaeum</taxon>
    </lineage>
</organism>
<gene>
    <name evidence="2" type="ORF">K9W45_07695</name>
</gene>
<reference evidence="2" key="1">
    <citation type="journal article" date="2022" name="Nat. Microbiol.">
        <title>Unique mobile elements and scalable gene flow at the prokaryote-eukaryote boundary revealed by circularized Asgard archaea genomes.</title>
        <authorList>
            <person name="Wu F."/>
            <person name="Speth D.R."/>
            <person name="Philosof A."/>
            <person name="Cremiere A."/>
            <person name="Narayanan A."/>
            <person name="Barco R.A."/>
            <person name="Connon S.A."/>
            <person name="Amend J.P."/>
            <person name="Antoshechkin I.A."/>
            <person name="Orphan V.J."/>
        </authorList>
    </citation>
    <scope>NUCLEOTIDE SEQUENCE</scope>
    <source>
        <strain evidence="2">PM71</strain>
    </source>
</reference>
<evidence type="ECO:0000256" key="1">
    <source>
        <dbReference type="SAM" id="Coils"/>
    </source>
</evidence>
<evidence type="ECO:0000313" key="2">
    <source>
        <dbReference type="EMBL" id="UJG39743.1"/>
    </source>
</evidence>
<dbReference type="AlphaFoldDB" id="A0A9Y1BIJ3"/>
<dbReference type="EMBL" id="CP084166">
    <property type="protein sequence ID" value="UJG39743.1"/>
    <property type="molecule type" value="Genomic_DNA"/>
</dbReference>
<dbReference type="Proteomes" id="UP001201020">
    <property type="component" value="Chromosome"/>
</dbReference>
<sequence length="480" mass="54895">MKGIEDAVEEIKQMFWGVLKGSYSPEEEEDVKVRLITALSSLTAFAKSFLPEEQQQEYEEQFSQARNILQRFDSAGPWFRELPEMIDAVYNILTYANVLQIEVQRYKDMNNDALQYYNIKLEKIEMKLNSLENELRKIKTYVKERITKEDLVKESEIIEIEEKEEKLLQTQEILGEETKLETVERAEDLEEALELVKEEPELLQVDEAVEMEEPETVDETVMSKLEDITTEDISSIPKDISKEDINLIEGIELASKLEEDHIPIKESLETESESLQKLANLLQALDPGDDLVLSPLTQKLLELSGDEGKAEIAAEKKQEFQIDVQEQTGTEVAKEAEMKDASVPSSVDRLSDILASPDKIQDAATFISAIRDTIDQVAKQTDDDSTSTPLTKIIEAETGQTDETPLSIADIENIISHLENKRENAIERVKKLEKIIATEKMDEAEWQDLMISAQQHLLRIEDTLDGYKRVLNKLRMQLEK</sequence>
<name>A0A9Y1BIJ3_9ARCH</name>
<keyword evidence="1" id="KW-0175">Coiled coil</keyword>
<accession>A0A9Y1BIJ3</accession>
<proteinExistence type="predicted"/>
<protein>
    <submittedName>
        <fullName evidence="2">Uncharacterized protein</fullName>
    </submittedName>
</protein>
<feature type="coiled-coil region" evidence="1">
    <location>
        <begin position="114"/>
        <end position="141"/>
    </location>
</feature>
<feature type="coiled-coil region" evidence="1">
    <location>
        <begin position="408"/>
        <end position="477"/>
    </location>
</feature>